<reference evidence="2" key="1">
    <citation type="submission" date="2021-01" db="EMBL/GenBank/DDBJ databases">
        <title>Fulvivirga kasyanovii gen. nov., sp nov., a novel member of the phylum Bacteroidetes isolated from seawater in a mussel farm.</title>
        <authorList>
            <person name="Zhao L.-H."/>
            <person name="Wang Z.-J."/>
        </authorList>
    </citation>
    <scope>NUCLEOTIDE SEQUENCE</scope>
    <source>
        <strain evidence="2">2943</strain>
    </source>
</reference>
<accession>A0A937FBY5</accession>
<proteinExistence type="predicted"/>
<feature type="signal peptide" evidence="1">
    <location>
        <begin position="1"/>
        <end position="22"/>
    </location>
</feature>
<keyword evidence="3" id="KW-1185">Reference proteome</keyword>
<dbReference type="Proteomes" id="UP000659388">
    <property type="component" value="Unassembled WGS sequence"/>
</dbReference>
<evidence type="ECO:0000313" key="3">
    <source>
        <dbReference type="Proteomes" id="UP000659388"/>
    </source>
</evidence>
<dbReference type="InterPro" id="IPR025245">
    <property type="entry name" value="DUF4197"/>
</dbReference>
<dbReference type="RefSeq" id="WP_202245920.1">
    <property type="nucleotide sequence ID" value="NZ_JAESIY010000010.1"/>
</dbReference>
<dbReference type="Pfam" id="PF13852">
    <property type="entry name" value="DUF4197"/>
    <property type="match status" value="1"/>
</dbReference>
<name>A0A937FBY5_9BACT</name>
<protein>
    <submittedName>
        <fullName evidence="2">DUF4197 domain-containing protein</fullName>
    </submittedName>
</protein>
<keyword evidence="1" id="KW-0732">Signal</keyword>
<comment type="caution">
    <text evidence="2">The sequence shown here is derived from an EMBL/GenBank/DDBJ whole genome shotgun (WGS) entry which is preliminary data.</text>
</comment>
<evidence type="ECO:0000313" key="2">
    <source>
        <dbReference type="EMBL" id="MBL3657979.1"/>
    </source>
</evidence>
<dbReference type="AlphaFoldDB" id="A0A937FBY5"/>
<feature type="chain" id="PRO_5037413164" evidence="1">
    <location>
        <begin position="23"/>
        <end position="242"/>
    </location>
</feature>
<dbReference type="PROSITE" id="PS51257">
    <property type="entry name" value="PROKAR_LIPOPROTEIN"/>
    <property type="match status" value="1"/>
</dbReference>
<gene>
    <name evidence="2" type="ORF">JL102_17645</name>
</gene>
<dbReference type="EMBL" id="JAESIY010000010">
    <property type="protein sequence ID" value="MBL3657979.1"/>
    <property type="molecule type" value="Genomic_DNA"/>
</dbReference>
<evidence type="ECO:0000256" key="1">
    <source>
        <dbReference type="SAM" id="SignalP"/>
    </source>
</evidence>
<organism evidence="2 3">
    <name type="scientific">Fulvivirga sediminis</name>
    <dbReference type="NCBI Taxonomy" id="2803949"/>
    <lineage>
        <taxon>Bacteria</taxon>
        <taxon>Pseudomonadati</taxon>
        <taxon>Bacteroidota</taxon>
        <taxon>Cytophagia</taxon>
        <taxon>Cytophagales</taxon>
        <taxon>Fulvivirgaceae</taxon>
        <taxon>Fulvivirga</taxon>
    </lineage>
</organism>
<sequence>MKKIYFLMCLFALALITACTTAQINKTMGGINDALGSGGGLTTEQVVTGLKEALIKGISNGSAEASRVDGYFKNPEIKIPFPPDVQKVETKLRQIGLGGEVDKFVMQLNRGAEDAAKEAKPIFISAIKSMTIQDAWSILKGEDDAATQYLKRVTSSQLKEKFKPVIKNSLDKVNATKYYSSIITSYNKIPLVEDVNPDLDDYATDKAIEGLFTLVADEEKKIREDPVARTSEILKKVFAAQD</sequence>